<evidence type="ECO:0000256" key="1">
    <source>
        <dbReference type="ARBA" id="ARBA00001933"/>
    </source>
</evidence>
<evidence type="ECO:0000259" key="4">
    <source>
        <dbReference type="Pfam" id="PF00155"/>
    </source>
</evidence>
<dbReference type="Proteomes" id="UP000251431">
    <property type="component" value="Unassembled WGS sequence"/>
</dbReference>
<dbReference type="SUPFAM" id="SSF53383">
    <property type="entry name" value="PLP-dependent transferases"/>
    <property type="match status" value="1"/>
</dbReference>
<keyword evidence="2 5" id="KW-0032">Aminotransferase</keyword>
<dbReference type="RefSeq" id="WP_054549107.1">
    <property type="nucleotide sequence ID" value="NZ_CANLUV010000001.1"/>
</dbReference>
<name>A0A2X0XIW2_9BACI</name>
<dbReference type="Gene3D" id="3.90.1150.10">
    <property type="entry name" value="Aspartate Aminotransferase, domain 1"/>
    <property type="match status" value="1"/>
</dbReference>
<protein>
    <submittedName>
        <fullName evidence="6">Pyridoxal phosphate-dependent aminotransferase</fullName>
    </submittedName>
    <submittedName>
        <fullName evidence="5">Transaminase</fullName>
        <ecNumber evidence="5">2.6.1.83</ecNumber>
    </submittedName>
</protein>
<gene>
    <name evidence="5" type="primary">dapL_1</name>
    <name evidence="5" type="ORF">NCTC7582_02087</name>
    <name evidence="6" type="ORF">QBO96_17505</name>
</gene>
<dbReference type="InterPro" id="IPR004839">
    <property type="entry name" value="Aminotransferase_I/II_large"/>
</dbReference>
<dbReference type="InterPro" id="IPR015424">
    <property type="entry name" value="PyrdxlP-dep_Trfase"/>
</dbReference>
<organism evidence="5 7">
    <name type="scientific">Lysinibacillus capsici</name>
    <dbReference type="NCBI Taxonomy" id="2115968"/>
    <lineage>
        <taxon>Bacteria</taxon>
        <taxon>Bacillati</taxon>
        <taxon>Bacillota</taxon>
        <taxon>Bacilli</taxon>
        <taxon>Bacillales</taxon>
        <taxon>Bacillaceae</taxon>
        <taxon>Lysinibacillus</taxon>
    </lineage>
</organism>
<evidence type="ECO:0000313" key="6">
    <source>
        <dbReference type="EMBL" id="WGF37490.1"/>
    </source>
</evidence>
<dbReference type="GO" id="GO:0030170">
    <property type="term" value="F:pyridoxal phosphate binding"/>
    <property type="evidence" value="ECO:0007669"/>
    <property type="project" value="InterPro"/>
</dbReference>
<dbReference type="GO" id="GO:0010285">
    <property type="term" value="F:L,L-diaminopimelate aminotransferase activity"/>
    <property type="evidence" value="ECO:0007669"/>
    <property type="project" value="UniProtKB-EC"/>
</dbReference>
<dbReference type="Proteomes" id="UP001244564">
    <property type="component" value="Chromosome"/>
</dbReference>
<dbReference type="STRING" id="1421.A2J09_20970"/>
<reference evidence="5 7" key="1">
    <citation type="submission" date="2018-06" db="EMBL/GenBank/DDBJ databases">
        <authorList>
            <consortium name="Pathogen Informatics"/>
            <person name="Doyle S."/>
        </authorList>
    </citation>
    <scope>NUCLEOTIDE SEQUENCE [LARGE SCALE GENOMIC DNA]</scope>
    <source>
        <strain evidence="5 7">NCTC7582</strain>
    </source>
</reference>
<keyword evidence="3 5" id="KW-0808">Transferase</keyword>
<dbReference type="PANTHER" id="PTHR42832:SF3">
    <property type="entry name" value="L-GLUTAMINE--4-(METHYLSULFANYL)-2-OXOBUTANOATE AMINOTRANSFERASE"/>
    <property type="match status" value="1"/>
</dbReference>
<evidence type="ECO:0000256" key="2">
    <source>
        <dbReference type="ARBA" id="ARBA00022576"/>
    </source>
</evidence>
<dbReference type="EC" id="2.6.1.83" evidence="5"/>
<evidence type="ECO:0000313" key="7">
    <source>
        <dbReference type="Proteomes" id="UP000251431"/>
    </source>
</evidence>
<evidence type="ECO:0000313" key="8">
    <source>
        <dbReference type="Proteomes" id="UP001244564"/>
    </source>
</evidence>
<dbReference type="EMBL" id="UAQE01000001">
    <property type="protein sequence ID" value="SPT99044.1"/>
    <property type="molecule type" value="Genomic_DNA"/>
</dbReference>
<accession>A0A2X0XIW2</accession>
<dbReference type="EMBL" id="CP122283">
    <property type="protein sequence ID" value="WGF37490.1"/>
    <property type="molecule type" value="Genomic_DNA"/>
</dbReference>
<dbReference type="PANTHER" id="PTHR42832">
    <property type="entry name" value="AMINO ACID AMINOTRANSFERASE"/>
    <property type="match status" value="1"/>
</dbReference>
<dbReference type="InterPro" id="IPR015422">
    <property type="entry name" value="PyrdxlP-dep_Trfase_small"/>
</dbReference>
<dbReference type="Pfam" id="PF00155">
    <property type="entry name" value="Aminotran_1_2"/>
    <property type="match status" value="1"/>
</dbReference>
<dbReference type="InterPro" id="IPR015421">
    <property type="entry name" value="PyrdxlP-dep_Trfase_major"/>
</dbReference>
<dbReference type="Gene3D" id="3.40.640.10">
    <property type="entry name" value="Type I PLP-dependent aspartate aminotransferase-like (Major domain)"/>
    <property type="match status" value="1"/>
</dbReference>
<sequence length="389" mass="43103">MEFSKKLQQLPTQFFAALVQKVNLALEEGRDVINLGQGNPDQPTPIHIIQALQEAAENPQNHKYSPFRGLAELRQAAADFYQREYQVELNPDTEVAILGGTKIGLVELPLAVLNPGDTMLLPDPGYPDYLSGVVLGDVNFEVMPLFAENDFLPDYHALPDEVKEKAKLLYLNYPNNPTGGTASLAFFEETVRFAKEHNIIVSHDFAYGAIGFDGNKPVSFLQAKGAKEVGVEMYTLSKTYNMAGWRIGFAVGNAEIIAAINLIQDHLFCSQFPAIQQAAAVALTASQQCADELRATYERRRNVLIEEARRIGWHVTAPSGSFFAWLPVPLGYTSEQFADLLLEKADIAVAAGNGFGQYGEGYVRVGLLVSEERLREAIHRIEQLQLFKR</sequence>
<dbReference type="AlphaFoldDB" id="A0A2X0XIW2"/>
<dbReference type="NCBIfam" id="NF005977">
    <property type="entry name" value="PRK08068.1"/>
    <property type="match status" value="1"/>
</dbReference>
<reference evidence="6 8" key="2">
    <citation type="submission" date="2023-04" db="EMBL/GenBank/DDBJ databases">
        <title>Genomic of Lysinibacillus capsici TSBLM.</title>
        <authorList>
            <person name="Hu X.S."/>
            <person name="Yu C.H."/>
        </authorList>
    </citation>
    <scope>NUCLEOTIDE SEQUENCE [LARGE SCALE GENOMIC DNA]</scope>
    <source>
        <strain evidence="6 8">TSBLM</strain>
    </source>
</reference>
<keyword evidence="8" id="KW-1185">Reference proteome</keyword>
<dbReference type="InterPro" id="IPR050881">
    <property type="entry name" value="LL-DAP_aminotransferase"/>
</dbReference>
<feature type="domain" description="Aminotransferase class I/classII large" evidence="4">
    <location>
        <begin position="31"/>
        <end position="381"/>
    </location>
</feature>
<proteinExistence type="predicted"/>
<evidence type="ECO:0000313" key="5">
    <source>
        <dbReference type="EMBL" id="SPT99044.1"/>
    </source>
</evidence>
<dbReference type="CDD" id="cd00609">
    <property type="entry name" value="AAT_like"/>
    <property type="match status" value="1"/>
</dbReference>
<comment type="cofactor">
    <cofactor evidence="1">
        <name>pyridoxal 5'-phosphate</name>
        <dbReference type="ChEBI" id="CHEBI:597326"/>
    </cofactor>
</comment>
<evidence type="ECO:0000256" key="3">
    <source>
        <dbReference type="ARBA" id="ARBA00022679"/>
    </source>
</evidence>